<proteinExistence type="predicted"/>
<feature type="transmembrane region" description="Helical" evidence="1">
    <location>
        <begin position="42"/>
        <end position="59"/>
    </location>
</feature>
<dbReference type="RefSeq" id="WP_239139728.1">
    <property type="nucleotide sequence ID" value="NZ_BOOS01000068.1"/>
</dbReference>
<organism evidence="2 3">
    <name type="scientific">Sphaerisporangium krabiense</name>
    <dbReference type="NCBI Taxonomy" id="763782"/>
    <lineage>
        <taxon>Bacteria</taxon>
        <taxon>Bacillati</taxon>
        <taxon>Actinomycetota</taxon>
        <taxon>Actinomycetes</taxon>
        <taxon>Streptosporangiales</taxon>
        <taxon>Streptosporangiaceae</taxon>
        <taxon>Sphaerisporangium</taxon>
    </lineage>
</organism>
<sequence length="100" mass="10396">MIMYVGSLGGLAVLGRWFAAWYRRTPPRPGRWPGVPSKVRRLVVATSTVAMAVGAVVSGGGDAATVGAYDLVRAVTIGGVAGAGAVVACYVVVWHVWRGR</sequence>
<feature type="transmembrane region" description="Helical" evidence="1">
    <location>
        <begin position="71"/>
        <end position="97"/>
    </location>
</feature>
<accession>A0A7W8Z521</accession>
<keyword evidence="1" id="KW-0812">Transmembrane</keyword>
<dbReference type="AlphaFoldDB" id="A0A7W8Z521"/>
<comment type="caution">
    <text evidence="2">The sequence shown here is derived from an EMBL/GenBank/DDBJ whole genome shotgun (WGS) entry which is preliminary data.</text>
</comment>
<keyword evidence="1" id="KW-1133">Transmembrane helix</keyword>
<evidence type="ECO:0000313" key="2">
    <source>
        <dbReference type="EMBL" id="MBB5627614.1"/>
    </source>
</evidence>
<name>A0A7W8Z521_9ACTN</name>
<evidence type="ECO:0000313" key="3">
    <source>
        <dbReference type="Proteomes" id="UP000588112"/>
    </source>
</evidence>
<dbReference type="EMBL" id="JACHBR010000001">
    <property type="protein sequence ID" value="MBB5627614.1"/>
    <property type="molecule type" value="Genomic_DNA"/>
</dbReference>
<feature type="transmembrane region" description="Helical" evidence="1">
    <location>
        <begin position="6"/>
        <end position="22"/>
    </location>
</feature>
<keyword evidence="1" id="KW-0472">Membrane</keyword>
<gene>
    <name evidence="2" type="ORF">BJ981_003313</name>
</gene>
<dbReference type="Proteomes" id="UP000588112">
    <property type="component" value="Unassembled WGS sequence"/>
</dbReference>
<reference evidence="2 3" key="1">
    <citation type="submission" date="2020-08" db="EMBL/GenBank/DDBJ databases">
        <title>Sequencing the genomes of 1000 actinobacteria strains.</title>
        <authorList>
            <person name="Klenk H.-P."/>
        </authorList>
    </citation>
    <scope>NUCLEOTIDE SEQUENCE [LARGE SCALE GENOMIC DNA]</scope>
    <source>
        <strain evidence="2 3">DSM 45790</strain>
    </source>
</reference>
<evidence type="ECO:0000256" key="1">
    <source>
        <dbReference type="SAM" id="Phobius"/>
    </source>
</evidence>
<keyword evidence="3" id="KW-1185">Reference proteome</keyword>
<protein>
    <submittedName>
        <fullName evidence="2">Uncharacterized protein</fullName>
    </submittedName>
</protein>